<protein>
    <submittedName>
        <fullName evidence="1">Uncharacterized protein</fullName>
    </submittedName>
</protein>
<evidence type="ECO:0000313" key="1">
    <source>
        <dbReference type="EMBL" id="GAI05824.1"/>
    </source>
</evidence>
<comment type="caution">
    <text evidence="1">The sequence shown here is derived from an EMBL/GenBank/DDBJ whole genome shotgun (WGS) entry which is preliminary data.</text>
</comment>
<organism evidence="1">
    <name type="scientific">marine sediment metagenome</name>
    <dbReference type="NCBI Taxonomy" id="412755"/>
    <lineage>
        <taxon>unclassified sequences</taxon>
        <taxon>metagenomes</taxon>
        <taxon>ecological metagenomes</taxon>
    </lineage>
</organism>
<dbReference type="EMBL" id="BARV01004678">
    <property type="protein sequence ID" value="GAI05824.1"/>
    <property type="molecule type" value="Genomic_DNA"/>
</dbReference>
<dbReference type="AlphaFoldDB" id="X1MHH9"/>
<gene>
    <name evidence="1" type="ORF">S06H3_10197</name>
</gene>
<reference evidence="1" key="1">
    <citation type="journal article" date="2014" name="Front. Microbiol.">
        <title>High frequency of phylogenetically diverse reductive dehalogenase-homologous genes in deep subseafloor sedimentary metagenomes.</title>
        <authorList>
            <person name="Kawai M."/>
            <person name="Futagami T."/>
            <person name="Toyoda A."/>
            <person name="Takaki Y."/>
            <person name="Nishi S."/>
            <person name="Hori S."/>
            <person name="Arai W."/>
            <person name="Tsubouchi T."/>
            <person name="Morono Y."/>
            <person name="Uchiyama I."/>
            <person name="Ito T."/>
            <person name="Fujiyama A."/>
            <person name="Inagaki F."/>
            <person name="Takami H."/>
        </authorList>
    </citation>
    <scope>NUCLEOTIDE SEQUENCE</scope>
    <source>
        <strain evidence="1">Expedition CK06-06</strain>
    </source>
</reference>
<accession>X1MHH9</accession>
<sequence length="75" mass="8033">MGTPVKPSRNITKTGALKGKILKTIQIGLFGKNISRDKNQNGAMAKSVYIDPKLCASRTVELMAATAADRTANKE</sequence>
<proteinExistence type="predicted"/>
<name>X1MHH9_9ZZZZ</name>